<evidence type="ECO:0000313" key="3">
    <source>
        <dbReference type="Proteomes" id="UP001197093"/>
    </source>
</evidence>
<name>A0AAD4HZ04_9PEZI</name>
<dbReference type="AlphaFoldDB" id="A0AAD4HZ04"/>
<reference evidence="2" key="1">
    <citation type="submission" date="2023-02" db="EMBL/GenBank/DDBJ databases">
        <authorList>
            <person name="Palmer J.M."/>
        </authorList>
    </citation>
    <scope>NUCLEOTIDE SEQUENCE</scope>
    <source>
        <strain evidence="2">FW57</strain>
    </source>
</reference>
<feature type="region of interest" description="Disordered" evidence="1">
    <location>
        <begin position="24"/>
        <end position="174"/>
    </location>
</feature>
<dbReference type="EMBL" id="JAHCVI010000001">
    <property type="protein sequence ID" value="KAG7292759.1"/>
    <property type="molecule type" value="Genomic_DNA"/>
</dbReference>
<proteinExistence type="predicted"/>
<evidence type="ECO:0000256" key="1">
    <source>
        <dbReference type="SAM" id="MobiDB-lite"/>
    </source>
</evidence>
<dbReference type="Proteomes" id="UP001197093">
    <property type="component" value="Unassembled WGS sequence"/>
</dbReference>
<feature type="region of interest" description="Disordered" evidence="1">
    <location>
        <begin position="233"/>
        <end position="256"/>
    </location>
</feature>
<comment type="caution">
    <text evidence="2">The sequence shown here is derived from an EMBL/GenBank/DDBJ whole genome shotgun (WGS) entry which is preliminary data.</text>
</comment>
<accession>A0AAD4HZ04</accession>
<feature type="compositionally biased region" description="Low complexity" evidence="1">
    <location>
        <begin position="88"/>
        <end position="105"/>
    </location>
</feature>
<sequence length="256" mass="27766">MPLDGSMWPGYAAAPADNVWDTSAGASPIFDSYGQQDGWPLSPLDQPLPSPLSEGSSYFFAPSPMAEDGLSARRASPAVASQASRLVASRPHSPATTASSTLSTPVPKPKEKAKTKPSQLSSLSKRPAEASPKPRPRTLKRYRSDTGSVASSTTERTSNTSRSTNTTLGGVLPANVDPRVASEQIRREAWERCKAEAWEMSQRRMMLLDHEQGALERETQKLQVNIGRMREAVARDKAEQEEAADRAGKWASRSDT</sequence>
<evidence type="ECO:0000313" key="2">
    <source>
        <dbReference type="EMBL" id="KAG7292759.1"/>
    </source>
</evidence>
<protein>
    <submittedName>
        <fullName evidence="2">Uncharacterized protein</fullName>
    </submittedName>
</protein>
<organism evidence="2 3">
    <name type="scientific">Staphylotrichum longicolle</name>
    <dbReference type="NCBI Taxonomy" id="669026"/>
    <lineage>
        <taxon>Eukaryota</taxon>
        <taxon>Fungi</taxon>
        <taxon>Dikarya</taxon>
        <taxon>Ascomycota</taxon>
        <taxon>Pezizomycotina</taxon>
        <taxon>Sordariomycetes</taxon>
        <taxon>Sordariomycetidae</taxon>
        <taxon>Sordariales</taxon>
        <taxon>Chaetomiaceae</taxon>
        <taxon>Staphylotrichum</taxon>
    </lineage>
</organism>
<feature type="compositionally biased region" description="Low complexity" evidence="1">
    <location>
        <begin position="40"/>
        <end position="53"/>
    </location>
</feature>
<gene>
    <name evidence="2" type="ORF">NEMBOFW57_002800</name>
</gene>
<feature type="compositionally biased region" description="Low complexity" evidence="1">
    <location>
        <begin position="151"/>
        <end position="167"/>
    </location>
</feature>
<keyword evidence="3" id="KW-1185">Reference proteome</keyword>